<dbReference type="Proteomes" id="UP001500363">
    <property type="component" value="Unassembled WGS sequence"/>
</dbReference>
<evidence type="ECO:0000256" key="6">
    <source>
        <dbReference type="ARBA" id="ARBA00023136"/>
    </source>
</evidence>
<feature type="transmembrane region" description="Helical" evidence="7">
    <location>
        <begin position="96"/>
        <end position="118"/>
    </location>
</feature>
<dbReference type="PANTHER" id="PTHR30151:SF20">
    <property type="entry name" value="ABC TRANSPORTER PERMEASE PROTEIN HI_0355-RELATED"/>
    <property type="match status" value="1"/>
</dbReference>
<keyword evidence="5 7" id="KW-1133">Transmembrane helix</keyword>
<keyword evidence="10" id="KW-1185">Reference proteome</keyword>
<gene>
    <name evidence="9" type="ORF">GCM10009741_75930</name>
</gene>
<feature type="transmembrane region" description="Helical" evidence="7">
    <location>
        <begin position="27"/>
        <end position="47"/>
    </location>
</feature>
<evidence type="ECO:0000256" key="7">
    <source>
        <dbReference type="RuleBase" id="RU363032"/>
    </source>
</evidence>
<comment type="similarity">
    <text evidence="7">Belongs to the binding-protein-dependent transport system permease family.</text>
</comment>
<keyword evidence="2 7" id="KW-0813">Transport</keyword>
<name>A0ABP4NDJ3_9ACTN</name>
<organism evidence="9 10">
    <name type="scientific">Kribbella lupini</name>
    <dbReference type="NCBI Taxonomy" id="291602"/>
    <lineage>
        <taxon>Bacteria</taxon>
        <taxon>Bacillati</taxon>
        <taxon>Actinomycetota</taxon>
        <taxon>Actinomycetes</taxon>
        <taxon>Propionibacteriales</taxon>
        <taxon>Kribbellaceae</taxon>
        <taxon>Kribbella</taxon>
    </lineage>
</organism>
<dbReference type="PANTHER" id="PTHR30151">
    <property type="entry name" value="ALKANE SULFONATE ABC TRANSPORTER-RELATED, MEMBRANE SUBUNIT"/>
    <property type="match status" value="1"/>
</dbReference>
<dbReference type="InterPro" id="IPR000515">
    <property type="entry name" value="MetI-like"/>
</dbReference>
<reference evidence="10" key="1">
    <citation type="journal article" date="2019" name="Int. J. Syst. Evol. Microbiol.">
        <title>The Global Catalogue of Microorganisms (GCM) 10K type strain sequencing project: providing services to taxonomists for standard genome sequencing and annotation.</title>
        <authorList>
            <consortium name="The Broad Institute Genomics Platform"/>
            <consortium name="The Broad Institute Genome Sequencing Center for Infectious Disease"/>
            <person name="Wu L."/>
            <person name="Ma J."/>
        </authorList>
    </citation>
    <scope>NUCLEOTIDE SEQUENCE [LARGE SCALE GENOMIC DNA]</scope>
    <source>
        <strain evidence="10">JCM 14303</strain>
    </source>
</reference>
<evidence type="ECO:0000313" key="9">
    <source>
        <dbReference type="EMBL" id="GAA1559653.1"/>
    </source>
</evidence>
<evidence type="ECO:0000256" key="2">
    <source>
        <dbReference type="ARBA" id="ARBA00022448"/>
    </source>
</evidence>
<evidence type="ECO:0000256" key="3">
    <source>
        <dbReference type="ARBA" id="ARBA00022475"/>
    </source>
</evidence>
<sequence>MTDLAMSSGSRVQSALRTSSTWIRGNATLAVGQLLIFVVFVLAWQYLPQIGYLSSRFRFLDPYFVSSPTAVAARLVDMFTGRNGSFTVWEYIRPTLLASLLGLVIGMVLGGAMGLVLSNSPFASALLRPFLVMMNAVPRIALIPIVIIAFGATLTAEVVIAVIVVFFIVFWNAYEGGLSVPIRMSQNAQLLGAKRRQITRRIMAPYVLAWALASLPNAVTFAFLAVVTSEVLTGNKGLGFLVTQALSTADATLTFAVAVLLAVIGLVVVMSAEAGRRRLLHWWHPSR</sequence>
<feature type="transmembrane region" description="Helical" evidence="7">
    <location>
        <begin position="246"/>
        <end position="269"/>
    </location>
</feature>
<feature type="transmembrane region" description="Helical" evidence="7">
    <location>
        <begin position="203"/>
        <end position="226"/>
    </location>
</feature>
<feature type="domain" description="ABC transmembrane type-1" evidence="8">
    <location>
        <begin position="92"/>
        <end position="272"/>
    </location>
</feature>
<dbReference type="CDD" id="cd06261">
    <property type="entry name" value="TM_PBP2"/>
    <property type="match status" value="1"/>
</dbReference>
<accession>A0ABP4NDJ3</accession>
<evidence type="ECO:0000259" key="8">
    <source>
        <dbReference type="PROSITE" id="PS50928"/>
    </source>
</evidence>
<evidence type="ECO:0000313" key="10">
    <source>
        <dbReference type="Proteomes" id="UP001500363"/>
    </source>
</evidence>
<proteinExistence type="inferred from homology"/>
<dbReference type="Gene3D" id="1.10.3720.10">
    <property type="entry name" value="MetI-like"/>
    <property type="match status" value="1"/>
</dbReference>
<dbReference type="RefSeq" id="WP_344183126.1">
    <property type="nucleotide sequence ID" value="NZ_BAAANC010000005.1"/>
</dbReference>
<comment type="caution">
    <text evidence="9">The sequence shown here is derived from an EMBL/GenBank/DDBJ whole genome shotgun (WGS) entry which is preliminary data.</text>
</comment>
<dbReference type="PROSITE" id="PS50928">
    <property type="entry name" value="ABC_TM1"/>
    <property type="match status" value="1"/>
</dbReference>
<evidence type="ECO:0000256" key="1">
    <source>
        <dbReference type="ARBA" id="ARBA00004651"/>
    </source>
</evidence>
<keyword evidence="4 7" id="KW-0812">Transmembrane</keyword>
<dbReference type="EMBL" id="BAAANC010000005">
    <property type="protein sequence ID" value="GAA1559653.1"/>
    <property type="molecule type" value="Genomic_DNA"/>
</dbReference>
<dbReference type="Pfam" id="PF00528">
    <property type="entry name" value="BPD_transp_1"/>
    <property type="match status" value="1"/>
</dbReference>
<dbReference type="InterPro" id="IPR035906">
    <property type="entry name" value="MetI-like_sf"/>
</dbReference>
<dbReference type="SUPFAM" id="SSF161098">
    <property type="entry name" value="MetI-like"/>
    <property type="match status" value="1"/>
</dbReference>
<protein>
    <submittedName>
        <fullName evidence="9">ABC transporter permease</fullName>
    </submittedName>
</protein>
<evidence type="ECO:0000256" key="4">
    <source>
        <dbReference type="ARBA" id="ARBA00022692"/>
    </source>
</evidence>
<keyword evidence="6 7" id="KW-0472">Membrane</keyword>
<evidence type="ECO:0000256" key="5">
    <source>
        <dbReference type="ARBA" id="ARBA00022989"/>
    </source>
</evidence>
<keyword evidence="3" id="KW-1003">Cell membrane</keyword>
<comment type="subcellular location">
    <subcellularLocation>
        <location evidence="1 7">Cell membrane</location>
        <topology evidence="1 7">Multi-pass membrane protein</topology>
    </subcellularLocation>
</comment>
<feature type="transmembrane region" description="Helical" evidence="7">
    <location>
        <begin position="158"/>
        <end position="182"/>
    </location>
</feature>
<feature type="transmembrane region" description="Helical" evidence="7">
    <location>
        <begin position="130"/>
        <end position="152"/>
    </location>
</feature>